<dbReference type="EMBL" id="MN718199">
    <property type="protein sequence ID" value="QGZ16063.1"/>
    <property type="molecule type" value="Genomic_DNA"/>
</dbReference>
<proteinExistence type="predicted"/>
<evidence type="ECO:0000313" key="2">
    <source>
        <dbReference type="Proteomes" id="UP000433471"/>
    </source>
</evidence>
<dbReference type="Proteomes" id="UP000433471">
    <property type="component" value="Segment"/>
</dbReference>
<organism evidence="1 2">
    <name type="scientific">Vibrio phage vB_VchM_Kuja</name>
    <dbReference type="NCBI Taxonomy" id="2686437"/>
    <lineage>
        <taxon>Viruses</taxon>
        <taxon>Duplodnaviria</taxon>
        <taxon>Heunggongvirae</taxon>
        <taxon>Uroviricota</taxon>
        <taxon>Caudoviricetes</taxon>
        <taxon>Pantevenvirales</taxon>
        <taxon>Ackermannviridae</taxon>
        <taxon>Kujavirus</taxon>
        <taxon>Kujavirus kuja</taxon>
    </lineage>
</organism>
<reference evidence="1 2" key="1">
    <citation type="submission" date="2019-11" db="EMBL/GenBank/DDBJ databases">
        <title>Characterization of a novel member of the family Ackermannviridae.</title>
        <authorList>
            <person name="Maina A.N."/>
            <person name="Mwaura F.B."/>
            <person name="Jumba M."/>
        </authorList>
    </citation>
    <scope>NUCLEOTIDE SEQUENCE [LARGE SCALE GENOMIC DNA]</scope>
</reference>
<protein>
    <submittedName>
        <fullName evidence="1">Uncharacterized protein</fullName>
    </submittedName>
</protein>
<evidence type="ECO:0000313" key="1">
    <source>
        <dbReference type="EMBL" id="QGZ16063.1"/>
    </source>
</evidence>
<keyword evidence="2" id="KW-1185">Reference proteome</keyword>
<sequence length="225" mass="25646">MKITSDAIALIDVIGEANDKKSKASISYILSKFGSTKKHIEACMDSLKKLDLVNYLVGTGSYHLTDKGKNLYQNTVDVEVVLTDYTRSKYFDDESSKWVKSNVAPTVELVGDVIALNMPYEDDAKLVEQIVGRGQVIFNEKLNECQYIISCRFGDTIYEFTPSSDVLVIRPRSILVDEMAQFLDEEISTKFMQEHKDFFINHKEHILQISNVSFNFNFSDLRKLS</sequence>
<accession>A0A6B9J947</accession>
<name>A0A6B9J947_9CAUD</name>
<gene>
    <name evidence="1" type="ORF">Kuja_0720</name>
</gene>